<reference evidence="1" key="1">
    <citation type="submission" date="2013-11" db="EMBL/GenBank/DDBJ databases">
        <title>Draft genome sequence and annotation of the entomopathogenic bacteria, Xenorhabdus cabanillasi strain JM26 and Xenorhabdus szentirmai strain DSM 16338.</title>
        <authorList>
            <person name="Gualtieri M."/>
            <person name="Ogier J.C."/>
            <person name="Pages S."/>
            <person name="Givaudan A."/>
            <person name="Gaudriault S."/>
        </authorList>
    </citation>
    <scope>NUCLEOTIDE SEQUENCE [LARGE SCALE GENOMIC DNA]</scope>
    <source>
        <strain evidence="1">DSM 16338</strain>
    </source>
</reference>
<accession>W1IT57</accession>
<dbReference type="STRING" id="1427518.XSR1_10261"/>
<gene>
    <name evidence="1" type="ORF">XSR1_10261</name>
</gene>
<sequence length="77" mass="9034">MAFNLLNNSLIRGTRCCIILHISRHFASLKTVKAIHQHQKRLIQNTTFISDFSTKNFLLNIFAMISTKLFIDIFYPY</sequence>
<organism evidence="1 2">
    <name type="scientific">Xenorhabdus szentirmaii DSM 16338</name>
    <dbReference type="NCBI Taxonomy" id="1427518"/>
    <lineage>
        <taxon>Bacteria</taxon>
        <taxon>Pseudomonadati</taxon>
        <taxon>Pseudomonadota</taxon>
        <taxon>Gammaproteobacteria</taxon>
        <taxon>Enterobacterales</taxon>
        <taxon>Morganellaceae</taxon>
        <taxon>Xenorhabdus</taxon>
    </lineage>
</organism>
<evidence type="ECO:0000313" key="2">
    <source>
        <dbReference type="Proteomes" id="UP000019202"/>
    </source>
</evidence>
<name>W1IT57_9GAMM</name>
<dbReference type="Proteomes" id="UP000019202">
    <property type="component" value="Unassembled WGS sequence"/>
</dbReference>
<dbReference type="EMBL" id="CBXF010000001">
    <property type="protein sequence ID" value="CDL80816.1"/>
    <property type="molecule type" value="Genomic_DNA"/>
</dbReference>
<keyword evidence="2" id="KW-1185">Reference proteome</keyword>
<dbReference type="AlphaFoldDB" id="W1IT57"/>
<proteinExistence type="predicted"/>
<protein>
    <submittedName>
        <fullName evidence="1">Uncharacterized protein</fullName>
    </submittedName>
</protein>
<evidence type="ECO:0000313" key="1">
    <source>
        <dbReference type="EMBL" id="CDL80816.1"/>
    </source>
</evidence>
<comment type="caution">
    <text evidence="1">The sequence shown here is derived from an EMBL/GenBank/DDBJ whole genome shotgun (WGS) entry which is preliminary data.</text>
</comment>